<dbReference type="HOGENOM" id="CLU_1403327_0_0_1"/>
<dbReference type="InParanoid" id="A0A066VJ92"/>
<dbReference type="Proteomes" id="UP000027361">
    <property type="component" value="Unassembled WGS sequence"/>
</dbReference>
<accession>A0A066VJ92</accession>
<name>A0A066VJ92_TILAU</name>
<dbReference type="GeneID" id="25267311"/>
<gene>
    <name evidence="1" type="ORF">K437DRAFT_296265</name>
</gene>
<protein>
    <submittedName>
        <fullName evidence="1">Uncharacterized protein</fullName>
    </submittedName>
</protein>
<dbReference type="AlphaFoldDB" id="A0A066VJ92"/>
<sequence>MLTIELLDVLPSFCPAQLVPEEGPGEKFADVVSERETDFEAAEEARLEDGNTGEGRRGVLGGCGVWQVCEIDRQWQLAQGIEEVEVMEKGGCYSLPTVTGNERKGSTAYGNVCWRTSSLYEANRTTNQQTDGRGQMKASSTLAPMNLSLGSKALTGEAKAGTAFSSQGGHRLGWQAQVQVLRSSLLKYLSIPIF</sequence>
<evidence type="ECO:0000313" key="1">
    <source>
        <dbReference type="EMBL" id="KDN38794.1"/>
    </source>
</evidence>
<dbReference type="EMBL" id="JMSN01000113">
    <property type="protein sequence ID" value="KDN38794.1"/>
    <property type="molecule type" value="Genomic_DNA"/>
</dbReference>
<keyword evidence="2" id="KW-1185">Reference proteome</keyword>
<comment type="caution">
    <text evidence="1">The sequence shown here is derived from an EMBL/GenBank/DDBJ whole genome shotgun (WGS) entry which is preliminary data.</text>
</comment>
<dbReference type="RefSeq" id="XP_013240834.1">
    <property type="nucleotide sequence ID" value="XM_013385380.1"/>
</dbReference>
<proteinExistence type="predicted"/>
<reference evidence="1 2" key="1">
    <citation type="submission" date="2014-05" db="EMBL/GenBank/DDBJ databases">
        <title>Draft genome sequence of a rare smut relative, Tilletiaria anomala UBC 951.</title>
        <authorList>
            <consortium name="DOE Joint Genome Institute"/>
            <person name="Toome M."/>
            <person name="Kuo A."/>
            <person name="Henrissat B."/>
            <person name="Lipzen A."/>
            <person name="Tritt A."/>
            <person name="Yoshinaga Y."/>
            <person name="Zane M."/>
            <person name="Barry K."/>
            <person name="Grigoriev I.V."/>
            <person name="Spatafora J.W."/>
            <person name="Aimea M.C."/>
        </authorList>
    </citation>
    <scope>NUCLEOTIDE SEQUENCE [LARGE SCALE GENOMIC DNA]</scope>
    <source>
        <strain evidence="1 2">UBC 951</strain>
    </source>
</reference>
<evidence type="ECO:0000313" key="2">
    <source>
        <dbReference type="Proteomes" id="UP000027361"/>
    </source>
</evidence>
<organism evidence="1 2">
    <name type="scientific">Tilletiaria anomala (strain ATCC 24038 / CBS 436.72 / UBC 951)</name>
    <dbReference type="NCBI Taxonomy" id="1037660"/>
    <lineage>
        <taxon>Eukaryota</taxon>
        <taxon>Fungi</taxon>
        <taxon>Dikarya</taxon>
        <taxon>Basidiomycota</taxon>
        <taxon>Ustilaginomycotina</taxon>
        <taxon>Exobasidiomycetes</taxon>
        <taxon>Georgefischeriales</taxon>
        <taxon>Tilletiariaceae</taxon>
        <taxon>Tilletiaria</taxon>
    </lineage>
</organism>